<keyword evidence="8" id="KW-0547">Nucleotide-binding</keyword>
<evidence type="ECO:0000256" key="2">
    <source>
        <dbReference type="ARBA" id="ARBA00004496"/>
    </source>
</evidence>
<comment type="function">
    <text evidence="1">Confers resistance to late blight (Phytophthora infestans) races carrying the avirulence gene Avr1. Resistance proteins guard the plant against pathogens that contain an appropriate avirulence protein via an indirect interaction with this avirulence protein. That triggers a defense system including the hypersensitive response, which restricts the pathogen growth.</text>
</comment>
<dbReference type="Proteomes" id="UP000504604">
    <property type="component" value="Linkage group LG3"/>
</dbReference>
<dbReference type="Pfam" id="PF23559">
    <property type="entry name" value="WHD_DRP"/>
    <property type="match status" value="1"/>
</dbReference>
<dbReference type="SUPFAM" id="SSF52540">
    <property type="entry name" value="P-loop containing nucleoside triphosphate hydrolases"/>
    <property type="match status" value="1"/>
</dbReference>
<dbReference type="AlphaFoldDB" id="A0A6I9SQR5"/>
<sequence length="871" mass="100199">MAVAAYVMQLCLSHVLNNLQHPARLRRLHVDTNQIKSLQETVQFLLDFLEAHSQRISEEIGVLGRQIANAAAEAEEVVDRHVVDQLRFRSEEESHCMAALSSFSQDIDKVTGKLDSLTKELTKMVKEEWAVDAQEEQCIVSVPVKSPKASGKKTTVVGFDEHVERIVDKLTRGEPDLQILPIVGMGGIGKTTLAQNIFDHPYTVHYFPKRIWLTISQEYSLREILSSLLHNGKKQESNQTEAELGQRLYQSLFGERYLIVMDDVWSVEAWNDLKLFFPNNGKGSRVMLTTRESSLAISLGSQESYSLDFLNEEKSWNLFCQETFAQKDCPYPELEEIGKNMAKSCNGLPLTIVVLGGLLANSNMTWEYWESVAKNVNTFRNSKDYEGCLKILSLSYNNLPVHLKPCFLYMGVFPEDFDIRVSRLTRLWIAEGFLKPITGKSLEEVAEKYLRDLIDRNLFLSLESGIDGKLKKCGIHDLLRDLCLREYEKEHYLYAPKVQSVDASNMKEDECFICRDGTQLQRIDLNEVHDASQLTSLASVLVCNTCKNKYPSLNKARVVKARLVDKLGHSAKEEIVHPTSLRYLEMMNMADYDFSSPSTIALLWNQMTFSLIYFGSFRKKILSYEMWGMPQLRECRSLDCDFVLPEEAATQDFIIMENLHALVSLRNFKCTEEVLRRIPNLKKLGIYYDEVDEIEWTYYNPIHLQKLESLSIKTEYRPLENLTFPASLKKLRLEGCNIPWEKIMSVGSFLPNLEKLVLETNWIEEYEWNQVEGDFPRLKFLKISYSYFLKRWRAENIHFPNLEILFLEHMLGLEEIPSILGDIPTLHSIYLDGSNDSVIGLAKQIVEEQHGYGNEILQLYTDGERYQVGSS</sequence>
<dbReference type="Gene3D" id="3.80.10.10">
    <property type="entry name" value="Ribonuclease Inhibitor"/>
    <property type="match status" value="1"/>
</dbReference>
<dbReference type="Gene3D" id="1.10.10.10">
    <property type="entry name" value="Winged helix-like DNA-binding domain superfamily/Winged helix DNA-binding domain"/>
    <property type="match status" value="1"/>
</dbReference>
<dbReference type="InterPro" id="IPR002182">
    <property type="entry name" value="NB-ARC"/>
</dbReference>
<keyword evidence="10" id="KW-0067">ATP-binding</keyword>
<comment type="subcellular location">
    <subcellularLocation>
        <location evidence="2">Cytoplasm</location>
    </subcellularLocation>
</comment>
<dbReference type="GO" id="GO:0005737">
    <property type="term" value="C:cytoplasm"/>
    <property type="evidence" value="ECO:0007669"/>
    <property type="project" value="UniProtKB-SubCell"/>
</dbReference>
<evidence type="ECO:0000256" key="8">
    <source>
        <dbReference type="ARBA" id="ARBA00022741"/>
    </source>
</evidence>
<organism evidence="13 14">
    <name type="scientific">Sesamum indicum</name>
    <name type="common">Oriental sesame</name>
    <name type="synonym">Sesamum orientale</name>
    <dbReference type="NCBI Taxonomy" id="4182"/>
    <lineage>
        <taxon>Eukaryota</taxon>
        <taxon>Viridiplantae</taxon>
        <taxon>Streptophyta</taxon>
        <taxon>Embryophyta</taxon>
        <taxon>Tracheophyta</taxon>
        <taxon>Spermatophyta</taxon>
        <taxon>Magnoliopsida</taxon>
        <taxon>eudicotyledons</taxon>
        <taxon>Gunneridae</taxon>
        <taxon>Pentapetalae</taxon>
        <taxon>asterids</taxon>
        <taxon>lamiids</taxon>
        <taxon>Lamiales</taxon>
        <taxon>Pedaliaceae</taxon>
        <taxon>Sesamum</taxon>
    </lineage>
</organism>
<dbReference type="GO" id="GO:0009626">
    <property type="term" value="P:plant-type hypersensitive response"/>
    <property type="evidence" value="ECO:0007669"/>
    <property type="project" value="UniProtKB-KW"/>
</dbReference>
<evidence type="ECO:0000256" key="6">
    <source>
        <dbReference type="ARBA" id="ARBA00022667"/>
    </source>
</evidence>
<evidence type="ECO:0000256" key="3">
    <source>
        <dbReference type="ARBA" id="ARBA00008894"/>
    </source>
</evidence>
<keyword evidence="13" id="KW-1185">Reference proteome</keyword>
<dbReference type="InterPro" id="IPR042197">
    <property type="entry name" value="Apaf_helical"/>
</dbReference>
<keyword evidence="7" id="KW-0677">Repeat</keyword>
<evidence type="ECO:0000259" key="11">
    <source>
        <dbReference type="Pfam" id="PF00931"/>
    </source>
</evidence>
<dbReference type="FunFam" id="1.10.10.10:FF:000322">
    <property type="entry name" value="Probable disease resistance protein At1g63360"/>
    <property type="match status" value="1"/>
</dbReference>
<dbReference type="PANTHER" id="PTHR23155:SF1152">
    <property type="entry name" value="AAA+ ATPASE DOMAIN-CONTAINING PROTEIN"/>
    <property type="match status" value="1"/>
</dbReference>
<evidence type="ECO:0000313" key="14">
    <source>
        <dbReference type="RefSeq" id="XP_011072128.1"/>
    </source>
</evidence>
<dbReference type="Gramene" id="SIN_1020410.t">
    <property type="protein sequence ID" value="SIN_1020410.t.cds1"/>
    <property type="gene ID" value="SIN_1020410"/>
</dbReference>
<dbReference type="KEGG" id="sind:105157417"/>
<dbReference type="Pfam" id="PF00931">
    <property type="entry name" value="NB-ARC"/>
    <property type="match status" value="1"/>
</dbReference>
<name>A0A6I9SQR5_SESIN</name>
<dbReference type="InterPro" id="IPR027417">
    <property type="entry name" value="P-loop_NTPase"/>
</dbReference>
<dbReference type="SUPFAM" id="SSF52058">
    <property type="entry name" value="L domain-like"/>
    <property type="match status" value="1"/>
</dbReference>
<accession>A0A6I9SQR5</accession>
<dbReference type="InterPro" id="IPR036388">
    <property type="entry name" value="WH-like_DNA-bd_sf"/>
</dbReference>
<keyword evidence="6" id="KW-0381">Hypersensitive response</keyword>
<dbReference type="PRINTS" id="PR00364">
    <property type="entry name" value="DISEASERSIST"/>
</dbReference>
<dbReference type="FunFam" id="3.40.50.300:FF:001091">
    <property type="entry name" value="Probable disease resistance protein At1g61300"/>
    <property type="match status" value="1"/>
</dbReference>
<dbReference type="InParanoid" id="A0A6I9SQR5"/>
<dbReference type="PANTHER" id="PTHR23155">
    <property type="entry name" value="DISEASE RESISTANCE PROTEIN RP"/>
    <property type="match status" value="1"/>
</dbReference>
<dbReference type="GeneID" id="105157417"/>
<dbReference type="GO" id="GO:0051607">
    <property type="term" value="P:defense response to virus"/>
    <property type="evidence" value="ECO:0007669"/>
    <property type="project" value="UniProtKB-ARBA"/>
</dbReference>
<comment type="similarity">
    <text evidence="3">Belongs to the disease resistance NB-LRR family.</text>
</comment>
<dbReference type="GO" id="GO:0005524">
    <property type="term" value="F:ATP binding"/>
    <property type="evidence" value="ECO:0007669"/>
    <property type="project" value="UniProtKB-KW"/>
</dbReference>
<feature type="domain" description="NB-ARC" evidence="11">
    <location>
        <begin position="160"/>
        <end position="328"/>
    </location>
</feature>
<evidence type="ECO:0000256" key="10">
    <source>
        <dbReference type="ARBA" id="ARBA00022840"/>
    </source>
</evidence>
<dbReference type="Gene3D" id="3.40.50.300">
    <property type="entry name" value="P-loop containing nucleotide triphosphate hydrolases"/>
    <property type="match status" value="1"/>
</dbReference>
<dbReference type="InterPro" id="IPR058922">
    <property type="entry name" value="WHD_DRP"/>
</dbReference>
<dbReference type="OrthoDB" id="646178at2759"/>
<keyword evidence="9" id="KW-0611">Plant defense</keyword>
<dbReference type="InterPro" id="IPR044974">
    <property type="entry name" value="Disease_R_plants"/>
</dbReference>
<evidence type="ECO:0000256" key="7">
    <source>
        <dbReference type="ARBA" id="ARBA00022737"/>
    </source>
</evidence>
<evidence type="ECO:0000256" key="9">
    <source>
        <dbReference type="ARBA" id="ARBA00022821"/>
    </source>
</evidence>
<dbReference type="GO" id="GO:0043531">
    <property type="term" value="F:ADP binding"/>
    <property type="evidence" value="ECO:0007669"/>
    <property type="project" value="InterPro"/>
</dbReference>
<evidence type="ECO:0000313" key="13">
    <source>
        <dbReference type="Proteomes" id="UP000504604"/>
    </source>
</evidence>
<dbReference type="Gene3D" id="1.10.8.430">
    <property type="entry name" value="Helical domain of apoptotic protease-activating factors"/>
    <property type="match status" value="1"/>
</dbReference>
<dbReference type="FunFam" id="1.10.8.430:FF:000003">
    <property type="entry name" value="Probable disease resistance protein At5g66910"/>
    <property type="match status" value="1"/>
</dbReference>
<keyword evidence="5" id="KW-0433">Leucine-rich repeat</keyword>
<protein>
    <submittedName>
        <fullName evidence="14">Late blight resistance protein homolog R1B-14</fullName>
    </submittedName>
</protein>
<dbReference type="InterPro" id="IPR032675">
    <property type="entry name" value="LRR_dom_sf"/>
</dbReference>
<evidence type="ECO:0000259" key="12">
    <source>
        <dbReference type="Pfam" id="PF23559"/>
    </source>
</evidence>
<evidence type="ECO:0000256" key="1">
    <source>
        <dbReference type="ARBA" id="ARBA00002074"/>
    </source>
</evidence>
<feature type="domain" description="Disease resistance protein winged helix" evidence="12">
    <location>
        <begin position="412"/>
        <end position="483"/>
    </location>
</feature>
<evidence type="ECO:0000256" key="5">
    <source>
        <dbReference type="ARBA" id="ARBA00022614"/>
    </source>
</evidence>
<gene>
    <name evidence="14" type="primary">LOC105157417</name>
</gene>
<proteinExistence type="inferred from homology"/>
<evidence type="ECO:0000256" key="4">
    <source>
        <dbReference type="ARBA" id="ARBA00022490"/>
    </source>
</evidence>
<dbReference type="Gene3D" id="1.20.5.4130">
    <property type="match status" value="1"/>
</dbReference>
<reference evidence="14" key="1">
    <citation type="submission" date="2025-08" db="UniProtKB">
        <authorList>
            <consortium name="RefSeq"/>
        </authorList>
    </citation>
    <scope>IDENTIFICATION</scope>
</reference>
<keyword evidence="4" id="KW-0963">Cytoplasm</keyword>
<dbReference type="RefSeq" id="XP_011072128.1">
    <property type="nucleotide sequence ID" value="XM_011073826.1"/>
</dbReference>